<dbReference type="AlphaFoldDB" id="A0A657PKS4"/>
<proteinExistence type="predicted"/>
<comment type="caution">
    <text evidence="1">The sequence shown here is derived from an EMBL/GenBank/DDBJ whole genome shotgun (WGS) entry which is preliminary data.</text>
</comment>
<dbReference type="EMBL" id="PQCO01000078">
    <property type="protein sequence ID" value="PUE05437.1"/>
    <property type="molecule type" value="Genomic_DNA"/>
</dbReference>
<name>A0A657PKS4_9GAMM</name>
<dbReference type="EMBL" id="MUIE01000411">
    <property type="protein sequence ID" value="OQX32522.1"/>
    <property type="molecule type" value="Genomic_DNA"/>
</dbReference>
<keyword evidence="3" id="KW-1185">Reference proteome</keyword>
<reference evidence="2 4" key="2">
    <citation type="submission" date="2018-01" db="EMBL/GenBank/DDBJ databases">
        <title>Novel co-symbiosis in the lucinid bivalve Phacoides pectinatus.</title>
        <authorList>
            <person name="Lim S.J."/>
            <person name="Davis B.G."/>
            <person name="Gill D.E."/>
            <person name="Engel A.S."/>
            <person name="Anderson L.C."/>
            <person name="Campbell B.J."/>
        </authorList>
    </citation>
    <scope>NUCLEOTIDE SEQUENCE [LARGE SCALE GENOMIC DNA]</scope>
    <source>
        <strain evidence="2">N3_P5</strain>
    </source>
</reference>
<organism evidence="1 3">
    <name type="scientific">Candidatus Sedimenticola endophacoides</name>
    <dbReference type="NCBI Taxonomy" id="2548426"/>
    <lineage>
        <taxon>Bacteria</taxon>
        <taxon>Pseudomonadati</taxon>
        <taxon>Pseudomonadota</taxon>
        <taxon>Gammaproteobacteria</taxon>
        <taxon>Chromatiales</taxon>
        <taxon>Sedimenticolaceae</taxon>
        <taxon>Sedimenticola</taxon>
    </lineage>
</organism>
<reference evidence="1 3" key="1">
    <citation type="submission" date="2017-02" db="EMBL/GenBank/DDBJ databases">
        <title>Novel co-symbiosis in the unique lucinid bivalve Phacoides pectinatus.</title>
        <authorList>
            <person name="Lim S.J."/>
            <person name="Davis B.G."/>
            <person name="Gill D.E."/>
            <person name="Engel A.S."/>
            <person name="Anderson L.C."/>
            <person name="Campbell B.J."/>
        </authorList>
    </citation>
    <scope>NUCLEOTIDE SEQUENCE [LARGE SCALE GENOMIC DNA]</scope>
    <source>
        <strain evidence="1">LUC13016_P6</strain>
    </source>
</reference>
<dbReference type="Proteomes" id="UP000243361">
    <property type="component" value="Unassembled WGS sequence"/>
</dbReference>
<evidence type="ECO:0000313" key="4">
    <source>
        <dbReference type="Proteomes" id="UP000250928"/>
    </source>
</evidence>
<evidence type="ECO:0000313" key="2">
    <source>
        <dbReference type="EMBL" id="PUE05437.1"/>
    </source>
</evidence>
<evidence type="ECO:0000313" key="1">
    <source>
        <dbReference type="EMBL" id="OQX32522.1"/>
    </source>
</evidence>
<sequence>MPYVKRDEDGDIVALFEERQPEATERLPPSHDDVLNFLLRGETEGEAKEYLSRTDTEMVRIVEDLIDLLIQKNLILLTDLPQVAQNKLLARKHLRDRFRPEHSLLVDEGAIL</sequence>
<evidence type="ECO:0000313" key="3">
    <source>
        <dbReference type="Proteomes" id="UP000243361"/>
    </source>
</evidence>
<dbReference type="Proteomes" id="UP000250928">
    <property type="component" value="Unassembled WGS sequence"/>
</dbReference>
<evidence type="ECO:0008006" key="5">
    <source>
        <dbReference type="Google" id="ProtNLM"/>
    </source>
</evidence>
<accession>A0A657PKS4</accession>
<protein>
    <recommendedName>
        <fullName evidence="5">Tryptophan synthase subunit beta like protein</fullName>
    </recommendedName>
</protein>
<gene>
    <name evidence="1" type="ORF">B0D84_06065</name>
    <name evidence="2" type="ORF">C3L24_01200</name>
</gene>